<dbReference type="Proteomes" id="UP000298390">
    <property type="component" value="Unassembled WGS sequence"/>
</dbReference>
<evidence type="ECO:0000256" key="1">
    <source>
        <dbReference type="SAM" id="MobiDB-lite"/>
    </source>
</evidence>
<reference evidence="2 3" key="1">
    <citation type="submission" date="2019-01" db="EMBL/GenBank/DDBJ databases">
        <title>Genome sequencing of the rare red list fungi Fomitopsis rosea.</title>
        <authorList>
            <person name="Buettner E."/>
            <person name="Kellner H."/>
        </authorList>
    </citation>
    <scope>NUCLEOTIDE SEQUENCE [LARGE SCALE GENOMIC DNA]</scope>
    <source>
        <strain evidence="2 3">DSM 105464</strain>
    </source>
</reference>
<feature type="compositionally biased region" description="Low complexity" evidence="1">
    <location>
        <begin position="80"/>
        <end position="91"/>
    </location>
</feature>
<feature type="region of interest" description="Disordered" evidence="1">
    <location>
        <begin position="1"/>
        <end position="102"/>
    </location>
</feature>
<evidence type="ECO:0000313" key="2">
    <source>
        <dbReference type="EMBL" id="TFY62185.1"/>
    </source>
</evidence>
<dbReference type="STRING" id="34475.A0A4Y9YII9"/>
<sequence length="1209" mass="136968">MSPFHILPKRRAKNGTPDSPRDDAQSQAASVSPLSIPGAVGSISSHQSRIRSARRSTLDPIHEPSSQTASAEGNGAPAQSASVSHSASSVSGTTHHESGDDDHVNEAIDEAAQELRARSPAAKPGSKLGKKIETDSIQNAVNGFFESVPVLVRALDEIAKIHPFISVALLAFKAVYTFEMKRSENDSKVIALYVEMKDMMTVLLELKSIKDPSAVDVEGIAVEGRMQGLIKQIAEDIKRCANVCDVWSKMRSLAKVLKAPFWESNFVDLVNLFAQRRADLQFAMSMHAMRGIDGVSDQLKGISRLMEERTNPEQIIYFIQTYVSQEDQHLYKQVTLRGGAAAVLHDQCALEELIAEGAREPSGEHDGASDLRSLQADLRDPAEAANENLPSFERKLEILQRQIVEDTEKIVVRESDRVIESVTSGPHDRILDKDIYTIWKEMGWRGSVKTRHFVLALRDFYHDRVEESKRKEAASDVAYTSDADAWSLEFISMKWLQSISEAFDDDASGFVTIAEANDFTSSRPTNWSLPRWIAYWAVGWQNTATIYKEKIYKIVDSMFALKPCIHPQNRQLVERYLNHTWEQLMFSTMPLEPLTLLDKVQRRFGDYVVSEETRLKRNLETIRYRVDDLTTLSIVTGPGRIEKYLFPLLYLMLQRDLQILKICRHHIVDERELWDCGDNILTVHLARTSKRNAQIQAETFSHQGWIPQEQFKSKYCRLFELTDDWKEGRKRLYDAKLAHIHYDESSGTAGEEKSDLSALNHPLKEPYRPEVEQYIAKQYVETDEDRMAQSPIKEILGTWYSLLSKRNPPEWPMCPMFTVDIHVAKRGPHELEAVGSMPDSMRGIAFTLGGNAETTAHGETYYTLHLRSTFQALNVELRGKMSANRTLIEGVWGAVEMEATRRAEVGPFVLTRMTPEVLSFRPAPWEFEQNRIRALWRFALSATHQQVLRSTYSWKFFKQRRTARLRYVEFSLRGRYGPLLSAEDEVEYQGLNRSLSPADARFYASLAEHQLLQTACVHQYVSVPEDQRLAATIDPPLYVAGLNATTATVKSGARACDPRCLASTVTPTQRSDLTSPHLPTHDILQLRKTMHVRERQQYDAQVREALRRSHAAFDDLEALDSGSNTSRQLADRTHIDQDDVFVCMTCDIKGGISKNRHKEVHTLVRCQAQMMEEPQLSIEQRMEALETSVAANVKPRPTVGVPPLDMTLV</sequence>
<name>A0A4Y9YII9_9APHY</name>
<dbReference type="AlphaFoldDB" id="A0A4Y9YII9"/>
<protein>
    <submittedName>
        <fullName evidence="2">Uncharacterized protein</fullName>
    </submittedName>
</protein>
<dbReference type="EMBL" id="SEKV01000177">
    <property type="protein sequence ID" value="TFY62185.1"/>
    <property type="molecule type" value="Genomic_DNA"/>
</dbReference>
<proteinExistence type="predicted"/>
<organism evidence="2 3">
    <name type="scientific">Rhodofomes roseus</name>
    <dbReference type="NCBI Taxonomy" id="34475"/>
    <lineage>
        <taxon>Eukaryota</taxon>
        <taxon>Fungi</taxon>
        <taxon>Dikarya</taxon>
        <taxon>Basidiomycota</taxon>
        <taxon>Agaricomycotina</taxon>
        <taxon>Agaricomycetes</taxon>
        <taxon>Polyporales</taxon>
        <taxon>Rhodofomes</taxon>
    </lineage>
</organism>
<comment type="caution">
    <text evidence="2">The sequence shown here is derived from an EMBL/GenBank/DDBJ whole genome shotgun (WGS) entry which is preliminary data.</text>
</comment>
<accession>A0A4Y9YII9</accession>
<evidence type="ECO:0000313" key="3">
    <source>
        <dbReference type="Proteomes" id="UP000298390"/>
    </source>
</evidence>
<gene>
    <name evidence="2" type="ORF">EVJ58_g4026</name>
</gene>